<dbReference type="InterPro" id="IPR050090">
    <property type="entry name" value="Tyrosine_recombinase_XerCD"/>
</dbReference>
<evidence type="ECO:0000313" key="8">
    <source>
        <dbReference type="Proteomes" id="UP000091929"/>
    </source>
</evidence>
<dbReference type="PANTHER" id="PTHR30349:SF41">
    <property type="entry name" value="INTEGRASE_RECOMBINASE PROTEIN MJ0367-RELATED"/>
    <property type="match status" value="1"/>
</dbReference>
<dbReference type="EMBL" id="LNGF01000031">
    <property type="protein sequence ID" value="KYC47175.1"/>
    <property type="molecule type" value="Genomic_DNA"/>
</dbReference>
<dbReference type="EMBL" id="LNJC01000022">
    <property type="protein sequence ID" value="KYC49955.1"/>
    <property type="molecule type" value="Genomic_DNA"/>
</dbReference>
<keyword evidence="3" id="KW-0233">DNA recombination</keyword>
<dbReference type="PANTHER" id="PTHR30349">
    <property type="entry name" value="PHAGE INTEGRASE-RELATED"/>
    <property type="match status" value="1"/>
</dbReference>
<evidence type="ECO:0000313" key="9">
    <source>
        <dbReference type="Proteomes" id="UP000092401"/>
    </source>
</evidence>
<evidence type="ECO:0000256" key="3">
    <source>
        <dbReference type="ARBA" id="ARBA00023172"/>
    </source>
</evidence>
<evidence type="ECO:0000256" key="1">
    <source>
        <dbReference type="ARBA" id="ARBA00022908"/>
    </source>
</evidence>
<dbReference type="EMBL" id="LNGE01000029">
    <property type="protein sequence ID" value="KYC45119.1"/>
    <property type="molecule type" value="Genomic_DNA"/>
</dbReference>
<dbReference type="CDD" id="cd00397">
    <property type="entry name" value="DNA_BRE_C"/>
    <property type="match status" value="1"/>
</dbReference>
<evidence type="ECO:0000256" key="2">
    <source>
        <dbReference type="ARBA" id="ARBA00023125"/>
    </source>
</evidence>
<keyword evidence="2" id="KW-0238">DNA-binding</keyword>
<comment type="caution">
    <text evidence="5">The sequence shown here is derived from an EMBL/GenBank/DDBJ whole genome shotgun (WGS) entry which is preliminary data.</text>
</comment>
<reference evidence="8 9" key="1">
    <citation type="journal article" date="2016" name="ISME J.">
        <title>Chasing the elusive Euryarchaeota class WSA2: genomes reveal a uniquely fastidious methyl-reducing methanogen.</title>
        <authorList>
            <person name="Nobu M.K."/>
            <person name="Narihiro T."/>
            <person name="Kuroda K."/>
            <person name="Mei R."/>
            <person name="Liu W.T."/>
        </authorList>
    </citation>
    <scope>NUCLEOTIDE SEQUENCE [LARGE SCALE GENOMIC DNA]</scope>
    <source>
        <strain evidence="5">B03fssc0709_Meth_Bin005</strain>
        <strain evidence="6">B15fssc0709_Meth_Bin003</strain>
        <strain evidence="7">BMIXfssc0709_Meth_Bin006</strain>
    </source>
</reference>
<dbReference type="InterPro" id="IPR002104">
    <property type="entry name" value="Integrase_catalytic"/>
</dbReference>
<gene>
    <name evidence="5" type="ORF">APG10_01130</name>
    <name evidence="6" type="ORF">APG11_01384</name>
    <name evidence="7" type="ORF">APG12_01129</name>
</gene>
<dbReference type="PROSITE" id="PS51898">
    <property type="entry name" value="TYR_RECOMBINASE"/>
    <property type="match status" value="1"/>
</dbReference>
<dbReference type="AlphaFoldDB" id="A0A150IJF3"/>
<evidence type="ECO:0000313" key="6">
    <source>
        <dbReference type="EMBL" id="KYC47175.1"/>
    </source>
</evidence>
<accession>A0A150IJF3</accession>
<dbReference type="InterPro" id="IPR011010">
    <property type="entry name" value="DNA_brk_join_enz"/>
</dbReference>
<dbReference type="InterPro" id="IPR013762">
    <property type="entry name" value="Integrase-like_cat_sf"/>
</dbReference>
<dbReference type="Proteomes" id="UP000092401">
    <property type="component" value="Unassembled WGS sequence"/>
</dbReference>
<dbReference type="GO" id="GO:0015074">
    <property type="term" value="P:DNA integration"/>
    <property type="evidence" value="ECO:0007669"/>
    <property type="project" value="UniProtKB-KW"/>
</dbReference>
<name>A0A150IJF3_9EURY</name>
<accession>A0A150IYJ1</accession>
<dbReference type="Pfam" id="PF00589">
    <property type="entry name" value="Phage_integrase"/>
    <property type="match status" value="1"/>
</dbReference>
<dbReference type="SUPFAM" id="SSF56349">
    <property type="entry name" value="DNA breaking-rejoining enzymes"/>
    <property type="match status" value="1"/>
</dbReference>
<dbReference type="GO" id="GO:0003677">
    <property type="term" value="F:DNA binding"/>
    <property type="evidence" value="ECO:0007669"/>
    <property type="project" value="UniProtKB-KW"/>
</dbReference>
<dbReference type="Proteomes" id="UP000092403">
    <property type="component" value="Unassembled WGS sequence"/>
</dbReference>
<dbReference type="Proteomes" id="UP000091929">
    <property type="component" value="Unassembled WGS sequence"/>
</dbReference>
<evidence type="ECO:0000313" key="5">
    <source>
        <dbReference type="EMBL" id="KYC45119.1"/>
    </source>
</evidence>
<feature type="domain" description="Tyr recombinase" evidence="4">
    <location>
        <begin position="94"/>
        <end position="268"/>
    </location>
</feature>
<accession>A0A150IQS2</accession>
<dbReference type="Gene3D" id="1.10.443.10">
    <property type="entry name" value="Intergrase catalytic core"/>
    <property type="match status" value="1"/>
</dbReference>
<evidence type="ECO:0000313" key="7">
    <source>
        <dbReference type="EMBL" id="KYC49955.1"/>
    </source>
</evidence>
<protein>
    <submittedName>
        <fullName evidence="5">Putative tyrosine recombinase XerC-like protein</fullName>
    </submittedName>
</protein>
<keyword evidence="1" id="KW-0229">DNA integration</keyword>
<organism evidence="5 9">
    <name type="scientific">Candidatus Methanofastidiosum methylothiophilum</name>
    <dbReference type="NCBI Taxonomy" id="1705564"/>
    <lineage>
        <taxon>Archaea</taxon>
        <taxon>Methanobacteriati</taxon>
        <taxon>Methanobacteriota</taxon>
        <taxon>Stenosarchaea group</taxon>
        <taxon>Candidatus Methanofastidiosia</taxon>
        <taxon>Candidatus Methanofastidiosales</taxon>
        <taxon>Candidatus Methanofastidiosaceae</taxon>
        <taxon>Candidatus Methanofastidiosum</taxon>
    </lineage>
</organism>
<evidence type="ECO:0000259" key="4">
    <source>
        <dbReference type="PROSITE" id="PS51898"/>
    </source>
</evidence>
<sequence>MTYFDENSQLEQDFRRYLRGTRRMKETSAIGVMRRLPKGWMEWPIERLEEYYFKVLDDSNLTSISKRHIYYSIKHLCDFKGVKWDYKPPKYHLRRRQSVEPEQIFALLDSITDPRHMALILTHIYTGFRPGELVNLKIQDVDFDKSEIVVKDTKTYHDRIIPLHKKPAMAIRRYLSTRKDNNPCLFYSKMEDGPLTTHGYRTLLKRLCIKAGIKPFTPYNLRHFFGTQFIENGGDVMILKEILGHSNIMTTASVYVHSNPRMIRKGYEKACPEF</sequence>
<dbReference type="GO" id="GO:0006310">
    <property type="term" value="P:DNA recombination"/>
    <property type="evidence" value="ECO:0007669"/>
    <property type="project" value="UniProtKB-KW"/>
</dbReference>
<proteinExistence type="predicted"/>